<evidence type="ECO:0000313" key="1">
    <source>
        <dbReference type="EMBL" id="EYC36470.1"/>
    </source>
</evidence>
<name>A0A016WA22_9BILA</name>
<gene>
    <name evidence="1" type="primary">Acey_s0893.g2903</name>
    <name evidence="1" type="ORF">Y032_0893g2903</name>
</gene>
<dbReference type="Proteomes" id="UP000024635">
    <property type="component" value="Unassembled WGS sequence"/>
</dbReference>
<comment type="caution">
    <text evidence="1">The sequence shown here is derived from an EMBL/GenBank/DDBJ whole genome shotgun (WGS) entry which is preliminary data.</text>
</comment>
<sequence length="99" mass="11814">MSEEPVWQYKRQEILLARQLTGTWRYKWQGRWIRESQAASAKEGPSQLEYLYDNCGNAAAGTRIRMLVSMLEEKENQWSRAAQRESSHRISLRNFWNFC</sequence>
<keyword evidence="2" id="KW-1185">Reference proteome</keyword>
<accession>A0A016WA22</accession>
<dbReference type="EMBL" id="JARK01000493">
    <property type="protein sequence ID" value="EYC36470.1"/>
    <property type="molecule type" value="Genomic_DNA"/>
</dbReference>
<dbReference type="AlphaFoldDB" id="A0A016WA22"/>
<proteinExistence type="predicted"/>
<reference evidence="2" key="1">
    <citation type="journal article" date="2015" name="Nat. Genet.">
        <title>The genome and transcriptome of the zoonotic hookworm Ancylostoma ceylanicum identify infection-specific gene families.</title>
        <authorList>
            <person name="Schwarz E.M."/>
            <person name="Hu Y."/>
            <person name="Antoshechkin I."/>
            <person name="Miller M.M."/>
            <person name="Sternberg P.W."/>
            <person name="Aroian R.V."/>
        </authorList>
    </citation>
    <scope>NUCLEOTIDE SEQUENCE</scope>
    <source>
        <strain evidence="2">HY135</strain>
    </source>
</reference>
<evidence type="ECO:0000313" key="2">
    <source>
        <dbReference type="Proteomes" id="UP000024635"/>
    </source>
</evidence>
<organism evidence="1 2">
    <name type="scientific">Ancylostoma ceylanicum</name>
    <dbReference type="NCBI Taxonomy" id="53326"/>
    <lineage>
        <taxon>Eukaryota</taxon>
        <taxon>Metazoa</taxon>
        <taxon>Ecdysozoa</taxon>
        <taxon>Nematoda</taxon>
        <taxon>Chromadorea</taxon>
        <taxon>Rhabditida</taxon>
        <taxon>Rhabditina</taxon>
        <taxon>Rhabditomorpha</taxon>
        <taxon>Strongyloidea</taxon>
        <taxon>Ancylostomatidae</taxon>
        <taxon>Ancylostomatinae</taxon>
        <taxon>Ancylostoma</taxon>
    </lineage>
</organism>
<protein>
    <submittedName>
        <fullName evidence="1">Uncharacterized protein</fullName>
    </submittedName>
</protein>